<dbReference type="InterPro" id="IPR011009">
    <property type="entry name" value="Kinase-like_dom_sf"/>
</dbReference>
<accession>A0ABU8MEN5</accession>
<dbReference type="InterPro" id="IPR046252">
    <property type="entry name" value="DUF6285"/>
</dbReference>
<gene>
    <name evidence="4" type="ORF">WCD58_31775</name>
</gene>
<evidence type="ECO:0000313" key="4">
    <source>
        <dbReference type="EMBL" id="MEJ2865773.1"/>
    </source>
</evidence>
<dbReference type="PANTHER" id="PTHR21310">
    <property type="entry name" value="AMINOGLYCOSIDE PHOSPHOTRANSFERASE-RELATED-RELATED"/>
    <property type="match status" value="1"/>
</dbReference>
<dbReference type="InterPro" id="IPR051678">
    <property type="entry name" value="AGP_Transferase"/>
</dbReference>
<evidence type="ECO:0000259" key="3">
    <source>
        <dbReference type="Pfam" id="PF19802"/>
    </source>
</evidence>
<feature type="region of interest" description="Disordered" evidence="1">
    <location>
        <begin position="382"/>
        <end position="401"/>
    </location>
</feature>
<dbReference type="RefSeq" id="WP_337707149.1">
    <property type="nucleotide sequence ID" value="NZ_JBBEGM010000021.1"/>
</dbReference>
<dbReference type="PANTHER" id="PTHR21310:SF57">
    <property type="entry name" value="BLR2944 PROTEIN"/>
    <property type="match status" value="1"/>
</dbReference>
<dbReference type="SUPFAM" id="SSF56112">
    <property type="entry name" value="Protein kinase-like (PK-like)"/>
    <property type="match status" value="1"/>
</dbReference>
<dbReference type="Proteomes" id="UP001369736">
    <property type="component" value="Unassembled WGS sequence"/>
</dbReference>
<proteinExistence type="predicted"/>
<organism evidence="4 5">
    <name type="scientific">Actinomycetospora flava</name>
    <dbReference type="NCBI Taxonomy" id="3129232"/>
    <lineage>
        <taxon>Bacteria</taxon>
        <taxon>Bacillati</taxon>
        <taxon>Actinomycetota</taxon>
        <taxon>Actinomycetes</taxon>
        <taxon>Pseudonocardiales</taxon>
        <taxon>Pseudonocardiaceae</taxon>
        <taxon>Actinomycetospora</taxon>
    </lineage>
</organism>
<dbReference type="EMBL" id="JBBEGM010000021">
    <property type="protein sequence ID" value="MEJ2865773.1"/>
    <property type="molecule type" value="Genomic_DNA"/>
</dbReference>
<dbReference type="Pfam" id="PF19802">
    <property type="entry name" value="DUF6285"/>
    <property type="match status" value="1"/>
</dbReference>
<dbReference type="CDD" id="cd05154">
    <property type="entry name" value="ACAD10_11_N-like"/>
    <property type="match status" value="1"/>
</dbReference>
<evidence type="ECO:0000259" key="2">
    <source>
        <dbReference type="Pfam" id="PF01636"/>
    </source>
</evidence>
<evidence type="ECO:0000256" key="1">
    <source>
        <dbReference type="SAM" id="MobiDB-lite"/>
    </source>
</evidence>
<dbReference type="Gene3D" id="3.90.1200.10">
    <property type="match status" value="1"/>
</dbReference>
<sequence>MTVPRTAPELAPALVAVLGGGEVTELRRLSAGASRETWTFALDGRRLVLRRDPPGAPRPVEMAREAECLRAAARAGVPVPCVVRSSGGGDAVGTPYLVMEHVDGESLPGRLLRDERWASARVGLARELGRVLARIHALDPQAVPSLPLVPDPLGVLRARYDAFGEPQPGLDVAFRWLAEHRPPPVAPAVVHGDFRNGNLLVAPDGLAAVLDWELAHRGDPREDLGWLCARAWRFGAEPAVGGFGSREELLAGYAEVAGTSPEAEAVRWWEIYGCVHWAVICRIQAERHLGGTERSMELAVLGRRAVEAEYDALLALGVVSPADAVVPVPAAPAAPGTSRPTVDELLEAVSGFLTDELVAGDDRSRYLAKVARNALGIVRRELASPDPDGSDLGDRLRAGALDPDEPAVADAVRSSVLTRLAVANPRYGSAR</sequence>
<name>A0ABU8MEN5_9PSEU</name>
<dbReference type="InterPro" id="IPR002575">
    <property type="entry name" value="Aminoglycoside_PTrfase"/>
</dbReference>
<feature type="domain" description="Aminoglycoside phosphotransferase" evidence="2">
    <location>
        <begin position="26"/>
        <end position="256"/>
    </location>
</feature>
<dbReference type="Pfam" id="PF01636">
    <property type="entry name" value="APH"/>
    <property type="match status" value="1"/>
</dbReference>
<keyword evidence="5" id="KW-1185">Reference proteome</keyword>
<reference evidence="4 5" key="1">
    <citation type="submission" date="2024-03" db="EMBL/GenBank/DDBJ databases">
        <title>Actinomycetospora sp. OC33-EN07, a novel actinomycete isolated from wild orchid (Aerides multiflora).</title>
        <authorList>
            <person name="Suriyachadkun C."/>
        </authorList>
    </citation>
    <scope>NUCLEOTIDE SEQUENCE [LARGE SCALE GENOMIC DNA]</scope>
    <source>
        <strain evidence="4 5">OC33-EN07</strain>
    </source>
</reference>
<dbReference type="Gene3D" id="3.30.200.20">
    <property type="entry name" value="Phosphorylase Kinase, domain 1"/>
    <property type="match status" value="1"/>
</dbReference>
<comment type="caution">
    <text evidence="4">The sequence shown here is derived from an EMBL/GenBank/DDBJ whole genome shotgun (WGS) entry which is preliminary data.</text>
</comment>
<evidence type="ECO:0000313" key="5">
    <source>
        <dbReference type="Proteomes" id="UP001369736"/>
    </source>
</evidence>
<feature type="domain" description="DUF6285" evidence="3">
    <location>
        <begin position="391"/>
        <end position="427"/>
    </location>
</feature>
<protein>
    <submittedName>
        <fullName evidence="4">Phosphotransferase family protein</fullName>
    </submittedName>
</protein>
<dbReference type="InterPro" id="IPR041726">
    <property type="entry name" value="ACAD10_11_N"/>
</dbReference>